<proteinExistence type="predicted"/>
<keyword evidence="3" id="KW-1185">Reference proteome</keyword>
<dbReference type="OrthoDB" id="5348860at2"/>
<dbReference type="InterPro" id="IPR033450">
    <property type="entry name" value="NlpE_C"/>
</dbReference>
<dbReference type="AlphaFoldDB" id="A0A317ENF8"/>
<evidence type="ECO:0000313" key="3">
    <source>
        <dbReference type="Proteomes" id="UP000245379"/>
    </source>
</evidence>
<gene>
    <name evidence="2" type="ORF">DHW03_09050</name>
</gene>
<dbReference type="InterPro" id="IPR038139">
    <property type="entry name" value="NlpE_C_sf"/>
</dbReference>
<name>A0A317ENF8_9SPHI</name>
<dbReference type="PROSITE" id="PS51257">
    <property type="entry name" value="PROKAR_LIPOPROTEIN"/>
    <property type="match status" value="1"/>
</dbReference>
<dbReference type="Gene3D" id="2.40.50.540">
    <property type="match status" value="1"/>
</dbReference>
<evidence type="ECO:0000259" key="1">
    <source>
        <dbReference type="Pfam" id="PF17185"/>
    </source>
</evidence>
<reference evidence="2 3" key="1">
    <citation type="submission" date="2018-05" db="EMBL/GenBank/DDBJ databases">
        <title>Pedobacter paludis sp. nov., isolated from wetland soil.</title>
        <authorList>
            <person name="Zhang Y."/>
            <person name="Wang G."/>
        </authorList>
    </citation>
    <scope>NUCLEOTIDE SEQUENCE [LARGE SCALE GENOMIC DNA]</scope>
    <source>
        <strain evidence="2 3">KCTC22721</strain>
    </source>
</reference>
<feature type="domain" description="NlpE C-terminal OB" evidence="1">
    <location>
        <begin position="33"/>
        <end position="119"/>
    </location>
</feature>
<protein>
    <recommendedName>
        <fullName evidence="1">NlpE C-terminal OB domain-containing protein</fullName>
    </recommendedName>
</protein>
<organism evidence="2 3">
    <name type="scientific">Pedobacter yonginense</name>
    <dbReference type="NCBI Taxonomy" id="651869"/>
    <lineage>
        <taxon>Bacteria</taxon>
        <taxon>Pseudomonadati</taxon>
        <taxon>Bacteroidota</taxon>
        <taxon>Sphingobacteriia</taxon>
        <taxon>Sphingobacteriales</taxon>
        <taxon>Sphingobacteriaceae</taxon>
        <taxon>Pedobacter</taxon>
    </lineage>
</organism>
<dbReference type="EMBL" id="QGNZ01000002">
    <property type="protein sequence ID" value="PWS27717.1"/>
    <property type="molecule type" value="Genomic_DNA"/>
</dbReference>
<sequence length="128" mass="14445">MRKFFKQVIGSAMLLGVVFTACNRDQRTEGEKSNVKTVKGLYSFGPEMKSFTLCEDGREYWVADSVKNLELSYSKLNFEKPYEPVYVELEGYFAKSDTATVSDDFDSTLVVTKIIKISKEIPDGPCAQ</sequence>
<dbReference type="RefSeq" id="WP_109925421.1">
    <property type="nucleotide sequence ID" value="NZ_QGNZ01000002.1"/>
</dbReference>
<comment type="caution">
    <text evidence="2">The sequence shown here is derived from an EMBL/GenBank/DDBJ whole genome shotgun (WGS) entry which is preliminary data.</text>
</comment>
<accession>A0A317ENF8</accession>
<evidence type="ECO:0000313" key="2">
    <source>
        <dbReference type="EMBL" id="PWS27717.1"/>
    </source>
</evidence>
<dbReference type="Pfam" id="PF17185">
    <property type="entry name" value="NlpE_C"/>
    <property type="match status" value="1"/>
</dbReference>
<dbReference type="Proteomes" id="UP000245379">
    <property type="component" value="Unassembled WGS sequence"/>
</dbReference>